<dbReference type="AlphaFoldDB" id="A0A8D8S8G0"/>
<proteinExistence type="predicted"/>
<dbReference type="InterPro" id="IPR020422">
    <property type="entry name" value="TYR_PHOSPHATASE_DUAL_dom"/>
</dbReference>
<accession>A0A8D8S8G0</accession>
<dbReference type="PROSITE" id="PS00383">
    <property type="entry name" value="TYR_PHOSPHATASE_1"/>
    <property type="match status" value="1"/>
</dbReference>
<dbReference type="EMBL" id="HBUF01202602">
    <property type="protein sequence ID" value="CAG6662411.1"/>
    <property type="molecule type" value="Transcribed_RNA"/>
</dbReference>
<dbReference type="EMBL" id="HBUF01366456">
    <property type="protein sequence ID" value="CAG6723833.1"/>
    <property type="molecule type" value="Transcribed_RNA"/>
</dbReference>
<dbReference type="SUPFAM" id="SSF52799">
    <property type="entry name" value="(Phosphotyrosine protein) phosphatases II"/>
    <property type="match status" value="1"/>
</dbReference>
<dbReference type="GO" id="GO:0008579">
    <property type="term" value="F:JUN kinase phosphatase activity"/>
    <property type="evidence" value="ECO:0007669"/>
    <property type="project" value="TreeGrafter"/>
</dbReference>
<evidence type="ECO:0000259" key="4">
    <source>
        <dbReference type="PROSITE" id="PS50056"/>
    </source>
</evidence>
<dbReference type="Pfam" id="PF00782">
    <property type="entry name" value="DSPc"/>
    <property type="match status" value="1"/>
</dbReference>
<evidence type="ECO:0000256" key="2">
    <source>
        <dbReference type="ARBA" id="ARBA00022912"/>
    </source>
</evidence>
<feature type="domain" description="Tyrosine-protein phosphatase" evidence="3">
    <location>
        <begin position="60"/>
        <end position="200"/>
    </location>
</feature>
<organism evidence="5">
    <name type="scientific">Cacopsylla melanoneura</name>
    <dbReference type="NCBI Taxonomy" id="428564"/>
    <lineage>
        <taxon>Eukaryota</taxon>
        <taxon>Metazoa</taxon>
        <taxon>Ecdysozoa</taxon>
        <taxon>Arthropoda</taxon>
        <taxon>Hexapoda</taxon>
        <taxon>Insecta</taxon>
        <taxon>Pterygota</taxon>
        <taxon>Neoptera</taxon>
        <taxon>Paraneoptera</taxon>
        <taxon>Hemiptera</taxon>
        <taxon>Sternorrhyncha</taxon>
        <taxon>Psylloidea</taxon>
        <taxon>Psyllidae</taxon>
        <taxon>Psyllinae</taxon>
        <taxon>Cacopsylla</taxon>
    </lineage>
</organism>
<reference evidence="5" key="1">
    <citation type="submission" date="2021-05" db="EMBL/GenBank/DDBJ databases">
        <authorList>
            <person name="Alioto T."/>
            <person name="Alioto T."/>
            <person name="Gomez Garrido J."/>
        </authorList>
    </citation>
    <scope>NUCLEOTIDE SEQUENCE</scope>
</reference>
<dbReference type="PROSITE" id="PS50054">
    <property type="entry name" value="TYR_PHOSPHATASE_DUAL"/>
    <property type="match status" value="1"/>
</dbReference>
<dbReference type="GO" id="GO:0005737">
    <property type="term" value="C:cytoplasm"/>
    <property type="evidence" value="ECO:0007669"/>
    <property type="project" value="TreeGrafter"/>
</dbReference>
<name>A0A8D8S8G0_9HEMI</name>
<dbReference type="InterPro" id="IPR029021">
    <property type="entry name" value="Prot-tyrosine_phosphatase-like"/>
</dbReference>
<dbReference type="InterPro" id="IPR000340">
    <property type="entry name" value="Dual-sp_phosphatase_cat-dom"/>
</dbReference>
<feature type="domain" description="Tyrosine specific protein phosphatases" evidence="4">
    <location>
        <begin position="121"/>
        <end position="179"/>
    </location>
</feature>
<dbReference type="Gene3D" id="3.90.190.10">
    <property type="entry name" value="Protein tyrosine phosphatase superfamily"/>
    <property type="match status" value="1"/>
</dbReference>
<dbReference type="InterPro" id="IPR000387">
    <property type="entry name" value="Tyr_Pase_dom"/>
</dbReference>
<dbReference type="PANTHER" id="PTHR46377:SF1">
    <property type="entry name" value="DUAL SPECIFICITY PROTEIN PHOSPHATASE 19"/>
    <property type="match status" value="1"/>
</dbReference>
<evidence type="ECO:0000259" key="3">
    <source>
        <dbReference type="PROSITE" id="PS50054"/>
    </source>
</evidence>
<keyword evidence="2" id="KW-0904">Protein phosphatase</keyword>
<evidence type="ECO:0000313" key="5">
    <source>
        <dbReference type="EMBL" id="CAG6662411.1"/>
    </source>
</evidence>
<evidence type="ECO:0000256" key="1">
    <source>
        <dbReference type="ARBA" id="ARBA00022801"/>
    </source>
</evidence>
<dbReference type="PANTHER" id="PTHR46377">
    <property type="entry name" value="DUAL SPECIFICITY PROTEIN PHOSPHATASE 19"/>
    <property type="match status" value="1"/>
</dbReference>
<dbReference type="InterPro" id="IPR016130">
    <property type="entry name" value="Tyr_Pase_AS"/>
</dbReference>
<dbReference type="SMART" id="SM00195">
    <property type="entry name" value="DSPc"/>
    <property type="match status" value="1"/>
</dbReference>
<sequence>MSLLDAILNKKARLKQNETRVTTVSGYVFKEHKTSTGEQVRVEISNTAPGYVIDEAPDLQVAFVLPWLCMGSQDVVSDQLILEQNKISCVLSLGVTPPVKLPHIEYFHLPVYDEPGYNLSQHFTQCFSYIDRCHDNHSIIYVHCNAGVSRSATLVLAYVMKRHSLGLTQAIDMVKKVRPCIKPNPGFMKQLKDLEEALIKERECRVRD</sequence>
<dbReference type="CDD" id="cd14498">
    <property type="entry name" value="DSP"/>
    <property type="match status" value="1"/>
</dbReference>
<dbReference type="PROSITE" id="PS50056">
    <property type="entry name" value="TYR_PHOSPHATASE_2"/>
    <property type="match status" value="1"/>
</dbReference>
<keyword evidence="1" id="KW-0378">Hydrolase</keyword>
<protein>
    <submittedName>
        <fullName evidence="5">Dual specificity protein phosphatase 19</fullName>
    </submittedName>
</protein>